<reference evidence="4 5" key="2">
    <citation type="submission" date="2019-01" db="EMBL/GenBank/DDBJ databases">
        <title>The decoding of complex shrimp genome reveals the adaptation for benthos swimmer, frequently molting mechanism and breeding impact on genome.</title>
        <authorList>
            <person name="Sun Y."/>
            <person name="Gao Y."/>
            <person name="Yu Y."/>
        </authorList>
    </citation>
    <scope>NUCLEOTIDE SEQUENCE [LARGE SCALE GENOMIC DNA]</scope>
    <source>
        <tissue evidence="4">Muscle</tissue>
    </source>
</reference>
<evidence type="ECO:0000313" key="5">
    <source>
        <dbReference type="Proteomes" id="UP000283509"/>
    </source>
</evidence>
<accession>A0A3R7SGY5</accession>
<evidence type="ECO:0000256" key="2">
    <source>
        <dbReference type="ARBA" id="ARBA00023043"/>
    </source>
</evidence>
<dbReference type="Proteomes" id="UP000283509">
    <property type="component" value="Unassembled WGS sequence"/>
</dbReference>
<dbReference type="PROSITE" id="PS50088">
    <property type="entry name" value="ANK_REPEAT"/>
    <property type="match status" value="1"/>
</dbReference>
<dbReference type="OrthoDB" id="341259at2759"/>
<feature type="repeat" description="ANK" evidence="3">
    <location>
        <begin position="207"/>
        <end position="239"/>
    </location>
</feature>
<dbReference type="InterPro" id="IPR051165">
    <property type="entry name" value="Multifunctional_ANK_Repeat"/>
</dbReference>
<dbReference type="Pfam" id="PF12796">
    <property type="entry name" value="Ank_2"/>
    <property type="match status" value="1"/>
</dbReference>
<dbReference type="PROSITE" id="PS50297">
    <property type="entry name" value="ANK_REP_REGION"/>
    <property type="match status" value="1"/>
</dbReference>
<keyword evidence="5" id="KW-1185">Reference proteome</keyword>
<keyword evidence="2 3" id="KW-0040">ANK repeat</keyword>
<evidence type="ECO:0000256" key="3">
    <source>
        <dbReference type="PROSITE-ProRule" id="PRU00023"/>
    </source>
</evidence>
<dbReference type="SUPFAM" id="SSF48403">
    <property type="entry name" value="Ankyrin repeat"/>
    <property type="match status" value="1"/>
</dbReference>
<sequence length="649" mass="73863">MTPEGWSLECANKLRFEAKKILGSDQDSTRLRRHIERFASDVASKGHYASWHFTEGEEMRRYLCIAAGLGLSLTCQVLGQDDVFLQPLLDEDKPVKKAVENKHPHMLIVLYRDLNMSLFSTTDETSKPKEVINNVIQCELKKLNRFLEKSGVDERMDTEFQMTKEKNGNGEGIYLQGIAKLGLVSIYHAIVKRGRAPDVDHAVEQLAGYNMLHLAALYGQLNMVEYLLLNKANVMAEGKNGFTAAHLAALRGNRECMRYLHAHMKTQGHSEDARTHAGLTAMQLADGYKAFVSAYSKILLPEKERLAVLSGPYVTKKTKILLQRKGLHLGITSEQSFRNTVKSMMFREHSRDVVDEMENLLKVVCQEDPRFCGEMVIPNPDGTLPSIVPEDSFKVYWQVNTEACARVSPEHSDEEQCSLTLSLGGEFRDCCFRDEFHKAIGKSLSSYTFTSKYMWLTYPCVTKANIGTSVYLVWYDSGNVRLVRVLLIPVLKAAYPKENRNEDVSKLLDRYLKSDFSVHIANEGGDKWSYVLAQMEHEILAQITEEQRSIFVGCKLLTNLLYSCWWFPKQHSRRHGRAWGNYVAGIMALPQSLLSSLFFDELSRTTPEDWSHSKHSRDKASPVILSVIEYLQELRDCDRNGNETVHRPD</sequence>
<evidence type="ECO:0000256" key="1">
    <source>
        <dbReference type="ARBA" id="ARBA00022737"/>
    </source>
</evidence>
<dbReference type="AlphaFoldDB" id="A0A3R7SGY5"/>
<dbReference type="PANTHER" id="PTHR24123:SF141">
    <property type="entry name" value="ANKYRIN 2, ISOFORM U"/>
    <property type="match status" value="1"/>
</dbReference>
<gene>
    <name evidence="4" type="ORF">C7M84_021546</name>
</gene>
<protein>
    <submittedName>
        <fullName evidence="4">Putative ankyrin-3 isoform X1</fullName>
    </submittedName>
</protein>
<dbReference type="InterPro" id="IPR036770">
    <property type="entry name" value="Ankyrin_rpt-contain_sf"/>
</dbReference>
<dbReference type="SMART" id="SM00248">
    <property type="entry name" value="ANK"/>
    <property type="match status" value="2"/>
</dbReference>
<organism evidence="4 5">
    <name type="scientific">Penaeus vannamei</name>
    <name type="common">Whiteleg shrimp</name>
    <name type="synonym">Litopenaeus vannamei</name>
    <dbReference type="NCBI Taxonomy" id="6689"/>
    <lineage>
        <taxon>Eukaryota</taxon>
        <taxon>Metazoa</taxon>
        <taxon>Ecdysozoa</taxon>
        <taxon>Arthropoda</taxon>
        <taxon>Crustacea</taxon>
        <taxon>Multicrustacea</taxon>
        <taxon>Malacostraca</taxon>
        <taxon>Eumalacostraca</taxon>
        <taxon>Eucarida</taxon>
        <taxon>Decapoda</taxon>
        <taxon>Dendrobranchiata</taxon>
        <taxon>Penaeoidea</taxon>
        <taxon>Penaeidae</taxon>
        <taxon>Penaeus</taxon>
    </lineage>
</organism>
<dbReference type="PANTHER" id="PTHR24123">
    <property type="entry name" value="ANKYRIN REPEAT-CONTAINING"/>
    <property type="match status" value="1"/>
</dbReference>
<dbReference type="STRING" id="6689.A0A3R7SGY5"/>
<comment type="caution">
    <text evidence="4">The sequence shown here is derived from an EMBL/GenBank/DDBJ whole genome shotgun (WGS) entry which is preliminary data.</text>
</comment>
<reference evidence="4 5" key="1">
    <citation type="submission" date="2018-04" db="EMBL/GenBank/DDBJ databases">
        <authorList>
            <person name="Zhang X."/>
            <person name="Yuan J."/>
            <person name="Li F."/>
            <person name="Xiang J."/>
        </authorList>
    </citation>
    <scope>NUCLEOTIDE SEQUENCE [LARGE SCALE GENOMIC DNA]</scope>
    <source>
        <tissue evidence="4">Muscle</tissue>
    </source>
</reference>
<evidence type="ECO:0000313" key="4">
    <source>
        <dbReference type="EMBL" id="ROT60817.1"/>
    </source>
</evidence>
<keyword evidence="1" id="KW-0677">Repeat</keyword>
<dbReference type="Gene3D" id="1.25.40.20">
    <property type="entry name" value="Ankyrin repeat-containing domain"/>
    <property type="match status" value="1"/>
</dbReference>
<name>A0A3R7SGY5_PENVA</name>
<dbReference type="InterPro" id="IPR002110">
    <property type="entry name" value="Ankyrin_rpt"/>
</dbReference>
<dbReference type="EMBL" id="QCYY01004535">
    <property type="protein sequence ID" value="ROT60817.1"/>
    <property type="molecule type" value="Genomic_DNA"/>
</dbReference>
<proteinExistence type="predicted"/>